<feature type="non-terminal residue" evidence="8">
    <location>
        <position position="1"/>
    </location>
</feature>
<dbReference type="EMBL" id="NCSJ02000011">
    <property type="protein sequence ID" value="RFU35163.1"/>
    <property type="molecule type" value="Genomic_DNA"/>
</dbReference>
<comment type="subcellular location">
    <subcellularLocation>
        <location evidence="1">Nucleus</location>
    </subcellularLocation>
</comment>
<keyword evidence="4" id="KW-0508">mRNA splicing</keyword>
<dbReference type="GO" id="GO:0030627">
    <property type="term" value="F:pre-mRNA 5'-splice site binding"/>
    <property type="evidence" value="ECO:0007669"/>
    <property type="project" value="TreeGrafter"/>
</dbReference>
<dbReference type="OrthoDB" id="10265668at2759"/>
<comment type="similarity">
    <text evidence="6">Belongs to the PRP39 family.</text>
</comment>
<gene>
    <name evidence="8" type="ORF">B7463_g1149</name>
</gene>
<evidence type="ECO:0000256" key="3">
    <source>
        <dbReference type="ARBA" id="ARBA00022737"/>
    </source>
</evidence>
<dbReference type="Proteomes" id="UP000258309">
    <property type="component" value="Unassembled WGS sequence"/>
</dbReference>
<dbReference type="PANTHER" id="PTHR17204:SF5">
    <property type="entry name" value="PRE-MRNA-PROCESSING FACTOR 39"/>
    <property type="match status" value="1"/>
</dbReference>
<dbReference type="GO" id="GO:0000395">
    <property type="term" value="P:mRNA 5'-splice site recognition"/>
    <property type="evidence" value="ECO:0007669"/>
    <property type="project" value="TreeGrafter"/>
</dbReference>
<sequence>MSDFNFGGTEEESAEIKKLNAEVAENPDNFENWEKLVRACESLEGGLNRNSSPQAISTTRDAYDRFLSKFPLLFGYWKKYADLEFSIAGTEAAEMVFERGVASITTSVDLWTDYCSFKVETSHDPDVIRELFERGAVSVGLDFLAHPFWDKYLEFEDRLEAHDKIFAILDRVVKIPMHQYARYFERFRQMAHTRPVEELVPPETLASYRSEIQAESMAFPGAPKTELEIERDLRTRIDNYHLEIFSRTQAETTKRWTYESEIKRPYFHVTELDHQQLANWRKYLDFEEAEGNYIRSVFLYERCLVTCAFYDEFWFRYARWMAAHEDKQEEVRNIYQRASYFYVPISRPGIRLQYAYFEESCDRVDVARDIHQAILDRMPGHVETIISWANLERRQNGLEAAIGVLKNQIDSPTVELFTKAALAVEWAYLLWKIQGSVDDARQVFQKNVQWYLESRHFWAKYMEFELAQPTSVENESEHYTRIKQVYNDIIQKSRMNLPTKRELSNYYLQYLQQRGTKEAMNEFLKIDRDLNGPTSIQPENLSKVGGGKALENGHNPGEVDEATLRKGEVRYGTYYQQPQGPLVGLTQGLAAFM</sequence>
<evidence type="ECO:0000256" key="6">
    <source>
        <dbReference type="ARBA" id="ARBA00038019"/>
    </source>
</evidence>
<evidence type="ECO:0000313" key="9">
    <source>
        <dbReference type="Proteomes" id="UP000258309"/>
    </source>
</evidence>
<evidence type="ECO:0000256" key="2">
    <source>
        <dbReference type="ARBA" id="ARBA00022664"/>
    </source>
</evidence>
<evidence type="ECO:0008006" key="10">
    <source>
        <dbReference type="Google" id="ProtNLM"/>
    </source>
</evidence>
<dbReference type="InterPro" id="IPR003107">
    <property type="entry name" value="HAT"/>
</dbReference>
<protein>
    <recommendedName>
        <fullName evidence="10">Suppressor of forked domain-containing protein</fullName>
    </recommendedName>
</protein>
<reference evidence="8 9" key="1">
    <citation type="submission" date="2018-05" db="EMBL/GenBank/DDBJ databases">
        <title>Draft genome sequence of Scytalidium lignicola DSM 105466, a ubiquitous saprotrophic fungus.</title>
        <authorList>
            <person name="Buettner E."/>
            <person name="Gebauer A.M."/>
            <person name="Hofrichter M."/>
            <person name="Liers C."/>
            <person name="Kellner H."/>
        </authorList>
    </citation>
    <scope>NUCLEOTIDE SEQUENCE [LARGE SCALE GENOMIC DNA]</scope>
    <source>
        <strain evidence="8 9">DSM 105466</strain>
    </source>
</reference>
<comment type="caution">
    <text evidence="8">The sequence shown here is derived from an EMBL/GenBank/DDBJ whole genome shotgun (WGS) entry which is preliminary data.</text>
</comment>
<dbReference type="InterPro" id="IPR059164">
    <property type="entry name" value="HAT_PRP39_C"/>
</dbReference>
<evidence type="ECO:0000256" key="4">
    <source>
        <dbReference type="ARBA" id="ARBA00023187"/>
    </source>
</evidence>
<dbReference type="GO" id="GO:0071004">
    <property type="term" value="C:U2-type prespliceosome"/>
    <property type="evidence" value="ECO:0007669"/>
    <property type="project" value="TreeGrafter"/>
</dbReference>
<keyword evidence="9" id="KW-1185">Reference proteome</keyword>
<dbReference type="Pfam" id="PF23240">
    <property type="entry name" value="HAT_PRP39_N"/>
    <property type="match status" value="1"/>
</dbReference>
<dbReference type="Gene3D" id="1.25.40.10">
    <property type="entry name" value="Tetratricopeptide repeat domain"/>
    <property type="match status" value="2"/>
</dbReference>
<evidence type="ECO:0000256" key="7">
    <source>
        <dbReference type="SAM" id="MobiDB-lite"/>
    </source>
</evidence>
<dbReference type="SUPFAM" id="SSF48452">
    <property type="entry name" value="TPR-like"/>
    <property type="match status" value="1"/>
</dbReference>
<keyword evidence="3" id="KW-0677">Repeat</keyword>
<organism evidence="8 9">
    <name type="scientific">Scytalidium lignicola</name>
    <name type="common">Hyphomycete</name>
    <dbReference type="NCBI Taxonomy" id="5539"/>
    <lineage>
        <taxon>Eukaryota</taxon>
        <taxon>Fungi</taxon>
        <taxon>Dikarya</taxon>
        <taxon>Ascomycota</taxon>
        <taxon>Pezizomycotina</taxon>
        <taxon>Leotiomycetes</taxon>
        <taxon>Leotiomycetes incertae sedis</taxon>
        <taxon>Scytalidium</taxon>
    </lineage>
</organism>
<dbReference type="Pfam" id="PF23241">
    <property type="entry name" value="HAT_PRP39_C"/>
    <property type="match status" value="1"/>
</dbReference>
<feature type="region of interest" description="Disordered" evidence="7">
    <location>
        <begin position="535"/>
        <end position="559"/>
    </location>
</feature>
<dbReference type="FunFam" id="1.25.40.10:FF:000064">
    <property type="entry name" value="Putative pre-mrna-processing factor 39"/>
    <property type="match status" value="1"/>
</dbReference>
<keyword evidence="2" id="KW-0507">mRNA processing</keyword>
<evidence type="ECO:0000256" key="5">
    <source>
        <dbReference type="ARBA" id="ARBA00023242"/>
    </source>
</evidence>
<accession>A0A3E2HPB4</accession>
<name>A0A3E2HPB4_SCYLI</name>
<evidence type="ECO:0000256" key="1">
    <source>
        <dbReference type="ARBA" id="ARBA00004123"/>
    </source>
</evidence>
<dbReference type="OMA" id="IISWANL"/>
<dbReference type="GO" id="GO:0005685">
    <property type="term" value="C:U1 snRNP"/>
    <property type="evidence" value="ECO:0007669"/>
    <property type="project" value="TreeGrafter"/>
</dbReference>
<keyword evidence="5" id="KW-0539">Nucleus</keyword>
<dbReference type="GO" id="GO:0000243">
    <property type="term" value="C:commitment complex"/>
    <property type="evidence" value="ECO:0007669"/>
    <property type="project" value="TreeGrafter"/>
</dbReference>
<feature type="non-terminal residue" evidence="8">
    <location>
        <position position="593"/>
    </location>
</feature>
<evidence type="ECO:0000313" key="8">
    <source>
        <dbReference type="EMBL" id="RFU35163.1"/>
    </source>
</evidence>
<dbReference type="AlphaFoldDB" id="A0A3E2HPB4"/>
<dbReference type="SMART" id="SM00386">
    <property type="entry name" value="HAT"/>
    <property type="match status" value="9"/>
</dbReference>
<dbReference type="STRING" id="5539.A0A3E2HPB4"/>
<dbReference type="PANTHER" id="PTHR17204">
    <property type="entry name" value="PRE-MRNA PROCESSING PROTEIN PRP39-RELATED"/>
    <property type="match status" value="1"/>
</dbReference>
<dbReference type="InterPro" id="IPR011990">
    <property type="entry name" value="TPR-like_helical_dom_sf"/>
</dbReference>
<dbReference type="FunFam" id="1.25.40.10:FF:000451">
    <property type="entry name" value="mRNA splicing protein (Prp39), putative"/>
    <property type="match status" value="1"/>
</dbReference>
<proteinExistence type="inferred from homology"/>